<proteinExistence type="predicted"/>
<evidence type="ECO:0000313" key="7">
    <source>
        <dbReference type="EMBL" id="VWB78980.1"/>
    </source>
</evidence>
<evidence type="ECO:0000256" key="4">
    <source>
        <dbReference type="ARBA" id="ARBA00023136"/>
    </source>
</evidence>
<dbReference type="PROSITE" id="PS00216">
    <property type="entry name" value="SUGAR_TRANSPORT_1"/>
    <property type="match status" value="1"/>
</dbReference>
<dbReference type="InterPro" id="IPR036259">
    <property type="entry name" value="MFS_trans_sf"/>
</dbReference>
<dbReference type="AlphaFoldDB" id="A0A6P2MER8"/>
<name>A0A6P2MER8_BURL3</name>
<dbReference type="Gene3D" id="1.20.1250.20">
    <property type="entry name" value="MFS general substrate transporter like domains"/>
    <property type="match status" value="2"/>
</dbReference>
<feature type="transmembrane region" description="Helical" evidence="5">
    <location>
        <begin position="345"/>
        <end position="367"/>
    </location>
</feature>
<dbReference type="Pfam" id="PF07690">
    <property type="entry name" value="MFS_1"/>
    <property type="match status" value="1"/>
</dbReference>
<protein>
    <submittedName>
        <fullName evidence="7">MFS transporter permease</fullName>
    </submittedName>
</protein>
<dbReference type="PROSITE" id="PS50850">
    <property type="entry name" value="MFS"/>
    <property type="match status" value="1"/>
</dbReference>
<sequence length="441" mass="44498">MNRPGAARLFYGWYVVAAAFAVTFVGFGSAYTFSAFVESLQRDFAASRGQISLVFSLAGFLYFGFGIVSGPLADRFGSRRLAIAGMLLTGAGLAAAGAAHTLVQVYVAYGLGVGLGVGCAYVPAVGAVQRWFVRRRGFASGLAVAGIGVGTLVMPPLASVLIAHAGWRGAYFTLAVIAVVIGAGMSLLIENDPRGRGLLPDGEAAHEPVEGSGAKVTVTGRDASASVPATTTGRKSAAASAPAGATVREAVTSRPFASLYAACLICSFGVFVPFVHLVPYALDHGVSSSTAVLLLGAIGVGSTAGRFFLGGLADRFGRRTSLLAMFAGMAVALVAWAGAGTVSTLAAFALVFGVFYGGWVAVLPAVVMDYFGGRNVSGIIGVLYTSVAFGTLIGPTAAGFIYDAGGGYLVPILASAAANAIAFAIVATTGRVSTAARAARG</sequence>
<feature type="transmembrane region" description="Helical" evidence="5">
    <location>
        <begin position="12"/>
        <end position="31"/>
    </location>
</feature>
<feature type="transmembrane region" description="Helical" evidence="5">
    <location>
        <begin position="408"/>
        <end position="427"/>
    </location>
</feature>
<feature type="transmembrane region" description="Helical" evidence="5">
    <location>
        <begin position="51"/>
        <end position="69"/>
    </location>
</feature>
<evidence type="ECO:0000256" key="1">
    <source>
        <dbReference type="ARBA" id="ARBA00004141"/>
    </source>
</evidence>
<feature type="transmembrane region" description="Helical" evidence="5">
    <location>
        <begin position="81"/>
        <end position="100"/>
    </location>
</feature>
<dbReference type="InterPro" id="IPR020846">
    <property type="entry name" value="MFS_dom"/>
</dbReference>
<gene>
    <name evidence="7" type="ORF">BLA15945_03781</name>
</gene>
<dbReference type="RefSeq" id="WP_174969695.1">
    <property type="nucleotide sequence ID" value="NZ_CABVPU010000013.1"/>
</dbReference>
<organism evidence="7 8">
    <name type="scientific">Burkholderia lata (strain ATCC 17760 / DSM 23089 / LMG 22485 / NCIMB 9086 / R18194 / 383)</name>
    <dbReference type="NCBI Taxonomy" id="482957"/>
    <lineage>
        <taxon>Bacteria</taxon>
        <taxon>Pseudomonadati</taxon>
        <taxon>Pseudomonadota</taxon>
        <taxon>Betaproteobacteria</taxon>
        <taxon>Burkholderiales</taxon>
        <taxon>Burkholderiaceae</taxon>
        <taxon>Burkholderia</taxon>
        <taxon>Burkholderia cepacia complex</taxon>
    </lineage>
</organism>
<evidence type="ECO:0000256" key="5">
    <source>
        <dbReference type="SAM" id="Phobius"/>
    </source>
</evidence>
<evidence type="ECO:0000313" key="8">
    <source>
        <dbReference type="Proteomes" id="UP000494174"/>
    </source>
</evidence>
<comment type="subcellular location">
    <subcellularLocation>
        <location evidence="1">Membrane</location>
        <topology evidence="1">Multi-pass membrane protein</topology>
    </subcellularLocation>
</comment>
<feature type="transmembrane region" description="Helical" evidence="5">
    <location>
        <begin position="169"/>
        <end position="189"/>
    </location>
</feature>
<feature type="transmembrane region" description="Helical" evidence="5">
    <location>
        <begin position="379"/>
        <end position="402"/>
    </location>
</feature>
<feature type="transmembrane region" description="Helical" evidence="5">
    <location>
        <begin position="321"/>
        <end position="339"/>
    </location>
</feature>
<dbReference type="SUPFAM" id="SSF103473">
    <property type="entry name" value="MFS general substrate transporter"/>
    <property type="match status" value="1"/>
</dbReference>
<dbReference type="InterPro" id="IPR050327">
    <property type="entry name" value="Proton-linked_MCT"/>
</dbReference>
<dbReference type="PANTHER" id="PTHR11360">
    <property type="entry name" value="MONOCARBOXYLATE TRANSPORTER"/>
    <property type="match status" value="1"/>
</dbReference>
<feature type="transmembrane region" description="Helical" evidence="5">
    <location>
        <begin position="290"/>
        <end position="309"/>
    </location>
</feature>
<feature type="transmembrane region" description="Helical" evidence="5">
    <location>
        <begin position="106"/>
        <end position="128"/>
    </location>
</feature>
<dbReference type="InterPro" id="IPR011701">
    <property type="entry name" value="MFS"/>
</dbReference>
<dbReference type="Proteomes" id="UP000494174">
    <property type="component" value="Unassembled WGS sequence"/>
</dbReference>
<dbReference type="InterPro" id="IPR005829">
    <property type="entry name" value="Sugar_transporter_CS"/>
</dbReference>
<feature type="transmembrane region" description="Helical" evidence="5">
    <location>
        <begin position="140"/>
        <end position="163"/>
    </location>
</feature>
<keyword evidence="2 5" id="KW-0812">Transmembrane</keyword>
<dbReference type="PANTHER" id="PTHR11360:SF284">
    <property type="entry name" value="EG:103B4.3 PROTEIN-RELATED"/>
    <property type="match status" value="1"/>
</dbReference>
<evidence type="ECO:0000259" key="6">
    <source>
        <dbReference type="PROSITE" id="PS50850"/>
    </source>
</evidence>
<feature type="transmembrane region" description="Helical" evidence="5">
    <location>
        <begin position="257"/>
        <end position="278"/>
    </location>
</feature>
<dbReference type="GO" id="GO:0022857">
    <property type="term" value="F:transmembrane transporter activity"/>
    <property type="evidence" value="ECO:0007669"/>
    <property type="project" value="InterPro"/>
</dbReference>
<feature type="domain" description="Major facilitator superfamily (MFS) profile" evidence="6">
    <location>
        <begin position="14"/>
        <end position="430"/>
    </location>
</feature>
<keyword evidence="3 5" id="KW-1133">Transmembrane helix</keyword>
<keyword evidence="4 5" id="KW-0472">Membrane</keyword>
<accession>A0A6P2MER8</accession>
<evidence type="ECO:0000256" key="3">
    <source>
        <dbReference type="ARBA" id="ARBA00022989"/>
    </source>
</evidence>
<dbReference type="EMBL" id="CABVPU010000013">
    <property type="protein sequence ID" value="VWB78980.1"/>
    <property type="molecule type" value="Genomic_DNA"/>
</dbReference>
<evidence type="ECO:0000256" key="2">
    <source>
        <dbReference type="ARBA" id="ARBA00022692"/>
    </source>
</evidence>
<reference evidence="7 8" key="1">
    <citation type="submission" date="2019-09" db="EMBL/GenBank/DDBJ databases">
        <authorList>
            <person name="Depoorter E."/>
        </authorList>
    </citation>
    <scope>NUCLEOTIDE SEQUENCE [LARGE SCALE GENOMIC DNA]</scope>
    <source>
        <strain evidence="7">R-15945</strain>
    </source>
</reference>
<dbReference type="GO" id="GO:0016020">
    <property type="term" value="C:membrane"/>
    <property type="evidence" value="ECO:0007669"/>
    <property type="project" value="UniProtKB-SubCell"/>
</dbReference>